<dbReference type="AlphaFoldDB" id="A0A381NZD3"/>
<name>A0A381NZD3_9ZZZZ</name>
<dbReference type="EMBL" id="UINC01000713">
    <property type="protein sequence ID" value="SUZ60011.1"/>
    <property type="molecule type" value="Genomic_DNA"/>
</dbReference>
<proteinExistence type="predicted"/>
<protein>
    <submittedName>
        <fullName evidence="1">Uncharacterized protein</fullName>
    </submittedName>
</protein>
<gene>
    <name evidence="1" type="ORF">METZ01_LOCUS12865</name>
</gene>
<accession>A0A381NZD3</accession>
<evidence type="ECO:0000313" key="1">
    <source>
        <dbReference type="EMBL" id="SUZ60011.1"/>
    </source>
</evidence>
<organism evidence="1">
    <name type="scientific">marine metagenome</name>
    <dbReference type="NCBI Taxonomy" id="408172"/>
    <lineage>
        <taxon>unclassified sequences</taxon>
        <taxon>metagenomes</taxon>
        <taxon>ecological metagenomes</taxon>
    </lineage>
</organism>
<sequence>VPQDSGQEPGGFLQQPAIDAGRLSEAIVVSERFFQLDYFVRSRALEVVHALGDLAVEFAADGSGLFLTEASVSDAEPVGFADSPHKWSFFEIAVRNTARGYQVTASSSAAGNGMPPPLSRAIFTVALGIPLSKEKSKTVVLAKVYRGEAHILTSV</sequence>
<feature type="non-terminal residue" evidence="1">
    <location>
        <position position="1"/>
    </location>
</feature>
<reference evidence="1" key="1">
    <citation type="submission" date="2018-05" db="EMBL/GenBank/DDBJ databases">
        <authorList>
            <person name="Lanie J.A."/>
            <person name="Ng W.-L."/>
            <person name="Kazmierczak K.M."/>
            <person name="Andrzejewski T.M."/>
            <person name="Davidsen T.M."/>
            <person name="Wayne K.J."/>
            <person name="Tettelin H."/>
            <person name="Glass J.I."/>
            <person name="Rusch D."/>
            <person name="Podicherti R."/>
            <person name="Tsui H.-C.T."/>
            <person name="Winkler M.E."/>
        </authorList>
    </citation>
    <scope>NUCLEOTIDE SEQUENCE</scope>
</reference>